<reference evidence="4" key="1">
    <citation type="journal article" date="2019" name="Int. J. Syst. Evol. Microbiol.">
        <title>The Global Catalogue of Microorganisms (GCM) 10K type strain sequencing project: providing services to taxonomists for standard genome sequencing and annotation.</title>
        <authorList>
            <consortium name="The Broad Institute Genomics Platform"/>
            <consortium name="The Broad Institute Genome Sequencing Center for Infectious Disease"/>
            <person name="Wu L."/>
            <person name="Ma J."/>
        </authorList>
    </citation>
    <scope>NUCLEOTIDE SEQUENCE [LARGE SCALE GENOMIC DNA]</scope>
    <source>
        <strain evidence="4">CGMCC 1.18575</strain>
    </source>
</reference>
<evidence type="ECO:0000259" key="2">
    <source>
        <dbReference type="Pfam" id="PF00535"/>
    </source>
</evidence>
<dbReference type="InterPro" id="IPR001173">
    <property type="entry name" value="Glyco_trans_2-like"/>
</dbReference>
<evidence type="ECO:0000313" key="3">
    <source>
        <dbReference type="EMBL" id="MFC5405497.1"/>
    </source>
</evidence>
<comment type="caution">
    <text evidence="3">The sequence shown here is derived from an EMBL/GenBank/DDBJ whole genome shotgun (WGS) entry which is preliminary data.</text>
</comment>
<dbReference type="Proteomes" id="UP001596113">
    <property type="component" value="Unassembled WGS sequence"/>
</dbReference>
<dbReference type="Pfam" id="PF00535">
    <property type="entry name" value="Glycos_transf_2"/>
    <property type="match status" value="1"/>
</dbReference>
<gene>
    <name evidence="3" type="ORF">ACFPOF_22370</name>
</gene>
<keyword evidence="4" id="KW-1185">Reference proteome</keyword>
<dbReference type="PANTHER" id="PTHR22916">
    <property type="entry name" value="GLYCOSYLTRANSFERASE"/>
    <property type="match status" value="1"/>
</dbReference>
<dbReference type="InterPro" id="IPR029044">
    <property type="entry name" value="Nucleotide-diphossugar_trans"/>
</dbReference>
<organism evidence="3 4">
    <name type="scientific">Cohnella soli</name>
    <dbReference type="NCBI Taxonomy" id="425005"/>
    <lineage>
        <taxon>Bacteria</taxon>
        <taxon>Bacillati</taxon>
        <taxon>Bacillota</taxon>
        <taxon>Bacilli</taxon>
        <taxon>Bacillales</taxon>
        <taxon>Paenibacillaceae</taxon>
        <taxon>Cohnella</taxon>
    </lineage>
</organism>
<feature type="domain" description="Glycosyltransferase 2-like" evidence="2">
    <location>
        <begin position="9"/>
        <end position="155"/>
    </location>
</feature>
<evidence type="ECO:0000313" key="4">
    <source>
        <dbReference type="Proteomes" id="UP001596113"/>
    </source>
</evidence>
<comment type="similarity">
    <text evidence="1">Belongs to the glycosyltransferase 2 family.</text>
</comment>
<protein>
    <submittedName>
        <fullName evidence="3">Glycosyltransferase family 2 protein</fullName>
    </submittedName>
</protein>
<sequence length="241" mass="27415">MNGMDGYVSVVIPFYNDPYVGEAIESVLAQTYSPLEIIVVDDGSTRETDRLFPYEGLVRIVRQSNKGTAGALNAGFRAASGSYIAWLSSDDYFHPDKIRNQLRFMQEAGYAISHTAFWRMDEKGVVDKHPIILENASMLHFYRSLLVSNTVNGCTVMMTKAFYLRMGGFNELLPYTHDYDMWLRIVLAGFPIGYLKEPLTDYRIHPAMGTVKHREAIAQEIHSVQASYESRLRNLLKALER</sequence>
<dbReference type="EMBL" id="JBHSMI010000029">
    <property type="protein sequence ID" value="MFC5405497.1"/>
    <property type="molecule type" value="Genomic_DNA"/>
</dbReference>
<dbReference type="SUPFAM" id="SSF53448">
    <property type="entry name" value="Nucleotide-diphospho-sugar transferases"/>
    <property type="match status" value="1"/>
</dbReference>
<name>A0ABW0HZ72_9BACL</name>
<accession>A0ABW0HZ72</accession>
<dbReference type="PANTHER" id="PTHR22916:SF3">
    <property type="entry name" value="UDP-GLCNAC:BETAGAL BETA-1,3-N-ACETYLGLUCOSAMINYLTRANSFERASE-LIKE PROTEIN 1"/>
    <property type="match status" value="1"/>
</dbReference>
<evidence type="ECO:0000256" key="1">
    <source>
        <dbReference type="ARBA" id="ARBA00006739"/>
    </source>
</evidence>
<proteinExistence type="inferred from homology"/>
<dbReference type="Gene3D" id="3.90.550.10">
    <property type="entry name" value="Spore Coat Polysaccharide Biosynthesis Protein SpsA, Chain A"/>
    <property type="match status" value="1"/>
</dbReference>